<dbReference type="PROSITE" id="PS50893">
    <property type="entry name" value="ABC_TRANSPORTER_2"/>
    <property type="match status" value="2"/>
</dbReference>
<dbReference type="Proteomes" id="UP000320776">
    <property type="component" value="Chromosome"/>
</dbReference>
<dbReference type="CDD" id="cd03216">
    <property type="entry name" value="ABC_Carb_Monos_I"/>
    <property type="match status" value="1"/>
</dbReference>
<dbReference type="InterPro" id="IPR050107">
    <property type="entry name" value="ABC_carbohydrate_import_ATPase"/>
</dbReference>
<dbReference type="CDD" id="cd03215">
    <property type="entry name" value="ABC_Carb_Monos_II"/>
    <property type="match status" value="1"/>
</dbReference>
<dbReference type="PROSITE" id="PS00211">
    <property type="entry name" value="ABC_TRANSPORTER_1"/>
    <property type="match status" value="1"/>
</dbReference>
<evidence type="ECO:0000256" key="1">
    <source>
        <dbReference type="ARBA" id="ARBA00022741"/>
    </source>
</evidence>
<dbReference type="InterPro" id="IPR017871">
    <property type="entry name" value="ABC_transporter-like_CS"/>
</dbReference>
<dbReference type="PANTHER" id="PTHR43790">
    <property type="entry name" value="CARBOHYDRATE TRANSPORT ATP-BINDING PROTEIN MG119-RELATED"/>
    <property type="match status" value="1"/>
</dbReference>
<gene>
    <name evidence="4" type="primary">xylG</name>
    <name evidence="4" type="ORF">SPTER_40490</name>
</gene>
<dbReference type="InterPro" id="IPR027417">
    <property type="entry name" value="P-loop_NTPase"/>
</dbReference>
<protein>
    <submittedName>
        <fullName evidence="4">Xylose import ATP-binding protein XylG</fullName>
        <ecNumber evidence="4">3.6.3.17</ecNumber>
    </submittedName>
</protein>
<dbReference type="InterPro" id="IPR003593">
    <property type="entry name" value="AAA+_ATPase"/>
</dbReference>
<dbReference type="KEGG" id="sted:SPTER_40490"/>
<keyword evidence="2 4" id="KW-0067">ATP-binding</keyword>
<reference evidence="4 5" key="1">
    <citation type="submission" date="2019-02" db="EMBL/GenBank/DDBJ databases">
        <title>Closed genome of Sporomusa termitida DSM 4440.</title>
        <authorList>
            <person name="Poehlein A."/>
            <person name="Daniel R."/>
        </authorList>
    </citation>
    <scope>NUCLEOTIDE SEQUENCE [LARGE SCALE GENOMIC DNA]</scope>
    <source>
        <strain evidence="4 5">DSM 4440</strain>
    </source>
</reference>
<feature type="domain" description="ABC transporter" evidence="3">
    <location>
        <begin position="270"/>
        <end position="527"/>
    </location>
</feature>
<keyword evidence="1" id="KW-0547">Nucleotide-binding</keyword>
<dbReference type="SUPFAM" id="SSF52540">
    <property type="entry name" value="P-loop containing nucleoside triphosphate hydrolases"/>
    <property type="match status" value="2"/>
</dbReference>
<dbReference type="AlphaFoldDB" id="A0A517DZ50"/>
<dbReference type="SMART" id="SM00382">
    <property type="entry name" value="AAA"/>
    <property type="match status" value="1"/>
</dbReference>
<feature type="domain" description="ABC transporter" evidence="3">
    <location>
        <begin position="7"/>
        <end position="259"/>
    </location>
</feature>
<evidence type="ECO:0000313" key="4">
    <source>
        <dbReference type="EMBL" id="QDR82621.1"/>
    </source>
</evidence>
<dbReference type="InterPro" id="IPR003439">
    <property type="entry name" value="ABC_transporter-like_ATP-bd"/>
</dbReference>
<evidence type="ECO:0000259" key="3">
    <source>
        <dbReference type="PROSITE" id="PS50893"/>
    </source>
</evidence>
<organism evidence="4 5">
    <name type="scientific">Sporomusa termitida</name>
    <dbReference type="NCBI Taxonomy" id="2377"/>
    <lineage>
        <taxon>Bacteria</taxon>
        <taxon>Bacillati</taxon>
        <taxon>Bacillota</taxon>
        <taxon>Negativicutes</taxon>
        <taxon>Selenomonadales</taxon>
        <taxon>Sporomusaceae</taxon>
        <taxon>Sporomusa</taxon>
    </lineage>
</organism>
<dbReference type="RefSeq" id="WP_144351993.1">
    <property type="nucleotide sequence ID" value="NZ_CP036259.1"/>
</dbReference>
<accession>A0A517DZ50</accession>
<name>A0A517DZ50_9FIRM</name>
<dbReference type="OrthoDB" id="9766104at2"/>
<evidence type="ECO:0000256" key="2">
    <source>
        <dbReference type="ARBA" id="ARBA00022840"/>
    </source>
</evidence>
<dbReference type="Gene3D" id="3.40.50.300">
    <property type="entry name" value="P-loop containing nucleotide triphosphate hydrolases"/>
    <property type="match status" value="2"/>
</dbReference>
<keyword evidence="5" id="KW-1185">Reference proteome</keyword>
<dbReference type="Pfam" id="PF00005">
    <property type="entry name" value="ABC_tran"/>
    <property type="match status" value="2"/>
</dbReference>
<proteinExistence type="predicted"/>
<dbReference type="GO" id="GO:0016887">
    <property type="term" value="F:ATP hydrolysis activity"/>
    <property type="evidence" value="ECO:0007669"/>
    <property type="project" value="InterPro"/>
</dbReference>
<dbReference type="EC" id="3.6.3.17" evidence="4"/>
<dbReference type="GO" id="GO:0005524">
    <property type="term" value="F:ATP binding"/>
    <property type="evidence" value="ECO:0007669"/>
    <property type="project" value="UniProtKB-KW"/>
</dbReference>
<sequence length="533" mass="58135">MAANYILEMKNIVKDYFGNKVLKGVTLQVKPGEIHALVGENGAGKSTMMNILFGMPVIYSTGGIKGEITFEGKPVAIESPKTAMDLGIGMVHQEFMLLPGFTITENIKLNRETTRHNLISKVAGTSLKSLDLPAMRKDAQKALKTLGMNVDDWLPVAGLPVGYMQFVEIAREIDKENIRLLVFDEPTAVLTESEADKLLATMRILAAQGIAILFITHRLDEVLAVADAITVLRDGANVGFMTQGEANLEKIAEMMIGKNVERIVPTAKAVQSQEVVLSIRNMSVTMPGEMVKNINLDVKQGEILGLAGLAGQGKIGVANGVMGLYPATGEVYKEQSLLELNNPKKAIQNKLAFVSEDRRGVGLLLDTSIELNIMMTSMQIRGEFLKPFLGIKAIQMADYKKIREHALQMIKDLDIRCTGPTQITRRLSGGNQQKVCVARALTLQPEILFVSEPTRGIDIGAKKLLLDLLVKLNLEWGMTIVVTSSELSELRSICDRVAIVYGGKIEAILSPTAPDVEFGLAMAGKYSDREEAV</sequence>
<dbReference type="PANTHER" id="PTHR43790:SF4">
    <property type="entry name" value="GUANOSINE IMPORT ATP-BINDING PROTEIN NUPO"/>
    <property type="match status" value="1"/>
</dbReference>
<dbReference type="EMBL" id="CP036259">
    <property type="protein sequence ID" value="QDR82621.1"/>
    <property type="molecule type" value="Genomic_DNA"/>
</dbReference>
<keyword evidence="4" id="KW-0378">Hydrolase</keyword>
<evidence type="ECO:0000313" key="5">
    <source>
        <dbReference type="Proteomes" id="UP000320776"/>
    </source>
</evidence>